<dbReference type="STRING" id="109895.A0A507DV44"/>
<protein>
    <recommendedName>
        <fullName evidence="3">D-isomer specific 2-hydroxyacid dehydrogenase NAD-binding domain-containing protein</fullName>
    </recommendedName>
</protein>
<dbReference type="EMBL" id="QEAQ01000102">
    <property type="protein sequence ID" value="TPX55614.1"/>
    <property type="molecule type" value="Genomic_DNA"/>
</dbReference>
<comment type="caution">
    <text evidence="4">The sequence shown here is derived from an EMBL/GenBank/DDBJ whole genome shotgun (WGS) entry which is preliminary data.</text>
</comment>
<dbReference type="PANTHER" id="PTHR43333">
    <property type="entry name" value="2-HACID_DH_C DOMAIN-CONTAINING PROTEIN"/>
    <property type="match status" value="1"/>
</dbReference>
<accession>A0A507DV44</accession>
<dbReference type="GO" id="GO:0016491">
    <property type="term" value="F:oxidoreductase activity"/>
    <property type="evidence" value="ECO:0007669"/>
    <property type="project" value="UniProtKB-KW"/>
</dbReference>
<dbReference type="GO" id="GO:0051287">
    <property type="term" value="F:NAD binding"/>
    <property type="evidence" value="ECO:0007669"/>
    <property type="project" value="InterPro"/>
</dbReference>
<proteinExistence type="predicted"/>
<organism evidence="4 5">
    <name type="scientific">Powellomyces hirtus</name>
    <dbReference type="NCBI Taxonomy" id="109895"/>
    <lineage>
        <taxon>Eukaryota</taxon>
        <taxon>Fungi</taxon>
        <taxon>Fungi incertae sedis</taxon>
        <taxon>Chytridiomycota</taxon>
        <taxon>Chytridiomycota incertae sedis</taxon>
        <taxon>Chytridiomycetes</taxon>
        <taxon>Spizellomycetales</taxon>
        <taxon>Powellomycetaceae</taxon>
        <taxon>Powellomyces</taxon>
    </lineage>
</organism>
<dbReference type="Proteomes" id="UP000318582">
    <property type="component" value="Unassembled WGS sequence"/>
</dbReference>
<keyword evidence="5" id="KW-1185">Reference proteome</keyword>
<dbReference type="CDD" id="cd12164">
    <property type="entry name" value="GDH_like_2"/>
    <property type="match status" value="1"/>
</dbReference>
<evidence type="ECO:0000256" key="2">
    <source>
        <dbReference type="ARBA" id="ARBA00023027"/>
    </source>
</evidence>
<dbReference type="SUPFAM" id="SSF52283">
    <property type="entry name" value="Formate/glycerate dehydrogenase catalytic domain-like"/>
    <property type="match status" value="1"/>
</dbReference>
<keyword evidence="2" id="KW-0520">NAD</keyword>
<dbReference type="SUPFAM" id="SSF51735">
    <property type="entry name" value="NAD(P)-binding Rossmann-fold domains"/>
    <property type="match status" value="1"/>
</dbReference>
<dbReference type="AlphaFoldDB" id="A0A507DV44"/>
<keyword evidence="1" id="KW-0560">Oxidoreductase</keyword>
<evidence type="ECO:0000256" key="1">
    <source>
        <dbReference type="ARBA" id="ARBA00023002"/>
    </source>
</evidence>
<evidence type="ECO:0000259" key="3">
    <source>
        <dbReference type="Pfam" id="PF02826"/>
    </source>
</evidence>
<reference evidence="4 5" key="1">
    <citation type="journal article" date="2019" name="Sci. Rep.">
        <title>Comparative genomics of chytrid fungi reveal insights into the obligate biotrophic and pathogenic lifestyle of Synchytrium endobioticum.</title>
        <authorList>
            <person name="van de Vossenberg B.T.L.H."/>
            <person name="Warris S."/>
            <person name="Nguyen H.D.T."/>
            <person name="van Gent-Pelzer M.P.E."/>
            <person name="Joly D.L."/>
            <person name="van de Geest H.C."/>
            <person name="Bonants P.J.M."/>
            <person name="Smith D.S."/>
            <person name="Levesque C.A."/>
            <person name="van der Lee T.A.J."/>
        </authorList>
    </citation>
    <scope>NUCLEOTIDE SEQUENCE [LARGE SCALE GENOMIC DNA]</scope>
    <source>
        <strain evidence="4 5">CBS 809.83</strain>
    </source>
</reference>
<evidence type="ECO:0000313" key="4">
    <source>
        <dbReference type="EMBL" id="TPX55614.1"/>
    </source>
</evidence>
<dbReference type="PANTHER" id="PTHR43333:SF1">
    <property type="entry name" value="D-ISOMER SPECIFIC 2-HYDROXYACID DEHYDROGENASE NAD-BINDING DOMAIN-CONTAINING PROTEIN"/>
    <property type="match status" value="1"/>
</dbReference>
<dbReference type="InterPro" id="IPR006140">
    <property type="entry name" value="D-isomer_DH_NAD-bd"/>
</dbReference>
<dbReference type="Pfam" id="PF02826">
    <property type="entry name" value="2-Hacid_dh_C"/>
    <property type="match status" value="1"/>
</dbReference>
<gene>
    <name evidence="4" type="ORF">PhCBS80983_g05189</name>
</gene>
<dbReference type="InterPro" id="IPR036291">
    <property type="entry name" value="NAD(P)-bd_dom_sf"/>
</dbReference>
<name>A0A507DV44_9FUNG</name>
<sequence length="324" mass="35990">MTTGEEFAGTLLLMVPRVLNDEWMEAFRTVLPKATIYSFAHDQGKYDVKDVEILVLTKPAPGDIAKLPHLKLIVSLSRGVDPLLKDATWDRSIPVVRLLDPSATMSMVESCLAHVLVAHRFHNDYRRQQQSATWKKIPHVVARNRRISVLGLGDLGLACANELARFDFDVAGWARSDRPRPSADPRIQMFHGPDGFHTILRRSDILVILLPLTPDTQNLLNKATLSLLPATATVINLGRGPVIVEQDLLELLDDGHISHAALDVFCVEPLPKENPFWQHPRVTVIPHMGADGDPLTQASHIHDHLCRLAAGETLLNLVDTKTGY</sequence>
<dbReference type="Gene3D" id="3.40.50.720">
    <property type="entry name" value="NAD(P)-binding Rossmann-like Domain"/>
    <property type="match status" value="2"/>
</dbReference>
<evidence type="ECO:0000313" key="5">
    <source>
        <dbReference type="Proteomes" id="UP000318582"/>
    </source>
</evidence>
<feature type="domain" description="D-isomer specific 2-hydroxyacid dehydrogenase NAD-binding" evidence="3">
    <location>
        <begin position="112"/>
        <end position="289"/>
    </location>
</feature>